<proteinExistence type="predicted"/>
<dbReference type="KEGG" id="schk:GII14_08345"/>
<reference evidence="1 2" key="1">
    <citation type="submission" date="2019-11" db="EMBL/GenBank/DDBJ databases">
        <title>Complete Genome Sequence of Shewanella chilikensis Strain DC57, Isolated from Corroded Seal Rings at a floating production facility in Australia.</title>
        <authorList>
            <person name="Salgar-Chaparro S.J."/>
            <person name="Castillo-Villamizar G.A."/>
            <person name="Poehlein A."/>
            <person name="Daniel R."/>
            <person name="Machuca L."/>
        </authorList>
    </citation>
    <scope>NUCLEOTIDE SEQUENCE [LARGE SCALE GENOMIC DNA]</scope>
    <source>
        <strain evidence="1 2">DC57</strain>
    </source>
</reference>
<sequence>MGLADLKKNVTPSEADARKRMLAMQSLDEFIDGAIYYAMGQTQQAAAAMPVEQRYSNAASTNQEATQQKLIPKRRHEPFRKATFTLSEAAISHLAEMASDCDIAKSRLIRLLIKHHHSLAPRERRELEQKFMPD</sequence>
<organism evidence="1 2">
    <name type="scientific">Shewanella chilikensis</name>
    <dbReference type="NCBI Taxonomy" id="558541"/>
    <lineage>
        <taxon>Bacteria</taxon>
        <taxon>Pseudomonadati</taxon>
        <taxon>Pseudomonadota</taxon>
        <taxon>Gammaproteobacteria</taxon>
        <taxon>Alteromonadales</taxon>
        <taxon>Shewanellaceae</taxon>
        <taxon>Shewanella</taxon>
    </lineage>
</organism>
<dbReference type="Proteomes" id="UP000502117">
    <property type="component" value="Chromosome"/>
</dbReference>
<accession>A0A6G7LQS7</accession>
<evidence type="ECO:0000313" key="1">
    <source>
        <dbReference type="EMBL" id="QIJ04163.1"/>
    </source>
</evidence>
<gene>
    <name evidence="1" type="ORF">GII14_08345</name>
</gene>
<protein>
    <submittedName>
        <fullName evidence="1">CopG family transcriptional regulator</fullName>
    </submittedName>
</protein>
<evidence type="ECO:0000313" key="2">
    <source>
        <dbReference type="Proteomes" id="UP000502117"/>
    </source>
</evidence>
<dbReference type="RefSeq" id="WP_165564850.1">
    <property type="nucleotide sequence ID" value="NZ_CP045857.1"/>
</dbReference>
<dbReference type="AlphaFoldDB" id="A0A6G7LQS7"/>
<name>A0A6G7LQS7_9GAMM</name>
<dbReference type="EMBL" id="CP045857">
    <property type="protein sequence ID" value="QIJ04163.1"/>
    <property type="molecule type" value="Genomic_DNA"/>
</dbReference>